<keyword evidence="4 5" id="KW-0472">Membrane</keyword>
<sequence length="162" mass="18567">MNNQQGWIHMPVPLAILVAVLMALSCGCFPASLERIFDSALLWSRTSFWFGLSLCLLAAAICIAAVISFRRAKTTVDPRYPEQSNQLVVAGVFNYSRNPMYVGFVLALIGWSLVLGDAWTLLWIIAYWVFMDRYQIRREEQALTAKFGESYQAYCQRVRRWV</sequence>
<keyword evidence="3 5" id="KW-1133">Transmembrane helix</keyword>
<keyword evidence="7" id="KW-1185">Reference proteome</keyword>
<dbReference type="GO" id="GO:0032259">
    <property type="term" value="P:methylation"/>
    <property type="evidence" value="ECO:0007669"/>
    <property type="project" value="UniProtKB-KW"/>
</dbReference>
<dbReference type="EC" id="2.1.1.100" evidence="6"/>
<evidence type="ECO:0000313" key="7">
    <source>
        <dbReference type="Proteomes" id="UP001597380"/>
    </source>
</evidence>
<reference evidence="7" key="1">
    <citation type="journal article" date="2019" name="Int. J. Syst. Evol. Microbiol.">
        <title>The Global Catalogue of Microorganisms (GCM) 10K type strain sequencing project: providing services to taxonomists for standard genome sequencing and annotation.</title>
        <authorList>
            <consortium name="The Broad Institute Genomics Platform"/>
            <consortium name="The Broad Institute Genome Sequencing Center for Infectious Disease"/>
            <person name="Wu L."/>
            <person name="Ma J."/>
        </authorList>
    </citation>
    <scope>NUCLEOTIDE SEQUENCE [LARGE SCALE GENOMIC DNA]</scope>
    <source>
        <strain evidence="7">CGMCC 1.10992</strain>
    </source>
</reference>
<dbReference type="Proteomes" id="UP001597380">
    <property type="component" value="Unassembled WGS sequence"/>
</dbReference>
<protein>
    <submittedName>
        <fullName evidence="6">Methyltransferase family protein</fullName>
        <ecNumber evidence="6">2.1.1.100</ecNumber>
        <ecNumber evidence="6">2.1.1.334</ecNumber>
    </submittedName>
</protein>
<dbReference type="EMBL" id="JBHUHT010000017">
    <property type="protein sequence ID" value="MFD2097305.1"/>
    <property type="molecule type" value="Genomic_DNA"/>
</dbReference>
<keyword evidence="6" id="KW-0808">Transferase</keyword>
<dbReference type="Gene3D" id="1.20.120.1630">
    <property type="match status" value="1"/>
</dbReference>
<accession>A0ABW4XNY1</accession>
<evidence type="ECO:0000256" key="2">
    <source>
        <dbReference type="ARBA" id="ARBA00022692"/>
    </source>
</evidence>
<proteinExistence type="predicted"/>
<name>A0ABW4XNY1_9GAMM</name>
<dbReference type="GO" id="GO:0004671">
    <property type="term" value="F:protein C-terminal S-isoprenylcysteine carboxyl O-methyltransferase activity"/>
    <property type="evidence" value="ECO:0007669"/>
    <property type="project" value="UniProtKB-EC"/>
</dbReference>
<evidence type="ECO:0000256" key="1">
    <source>
        <dbReference type="ARBA" id="ARBA00004127"/>
    </source>
</evidence>
<keyword evidence="2 5" id="KW-0812">Transmembrane</keyword>
<dbReference type="EC" id="2.1.1.334" evidence="6"/>
<dbReference type="InterPro" id="IPR007318">
    <property type="entry name" value="Phopholipid_MeTrfase"/>
</dbReference>
<feature type="transmembrane region" description="Helical" evidence="5">
    <location>
        <begin position="101"/>
        <end position="130"/>
    </location>
</feature>
<evidence type="ECO:0000256" key="4">
    <source>
        <dbReference type="ARBA" id="ARBA00023136"/>
    </source>
</evidence>
<dbReference type="Pfam" id="PF04191">
    <property type="entry name" value="PEMT"/>
    <property type="match status" value="1"/>
</dbReference>
<organism evidence="6 7">
    <name type="scientific">Corallincola platygyrae</name>
    <dbReference type="NCBI Taxonomy" id="1193278"/>
    <lineage>
        <taxon>Bacteria</taxon>
        <taxon>Pseudomonadati</taxon>
        <taxon>Pseudomonadota</taxon>
        <taxon>Gammaproteobacteria</taxon>
        <taxon>Alteromonadales</taxon>
        <taxon>Psychromonadaceae</taxon>
        <taxon>Corallincola</taxon>
    </lineage>
</organism>
<keyword evidence="6" id="KW-0489">Methyltransferase</keyword>
<evidence type="ECO:0000256" key="3">
    <source>
        <dbReference type="ARBA" id="ARBA00022989"/>
    </source>
</evidence>
<comment type="subcellular location">
    <subcellularLocation>
        <location evidence="1">Endomembrane system</location>
        <topology evidence="1">Multi-pass membrane protein</topology>
    </subcellularLocation>
</comment>
<comment type="caution">
    <text evidence="6">The sequence shown here is derived from an EMBL/GenBank/DDBJ whole genome shotgun (WGS) entry which is preliminary data.</text>
</comment>
<dbReference type="PANTHER" id="PTHR12714">
    <property type="entry name" value="PROTEIN-S ISOPRENYLCYSTEINE O-METHYLTRANSFERASE"/>
    <property type="match status" value="1"/>
</dbReference>
<feature type="transmembrane region" description="Helical" evidence="5">
    <location>
        <begin position="12"/>
        <end position="36"/>
    </location>
</feature>
<dbReference type="RefSeq" id="WP_345340465.1">
    <property type="nucleotide sequence ID" value="NZ_BAABLI010000015.1"/>
</dbReference>
<evidence type="ECO:0000313" key="6">
    <source>
        <dbReference type="EMBL" id="MFD2097305.1"/>
    </source>
</evidence>
<dbReference type="PANTHER" id="PTHR12714:SF24">
    <property type="entry name" value="SLR1182 PROTEIN"/>
    <property type="match status" value="1"/>
</dbReference>
<gene>
    <name evidence="6" type="ORF">ACFSJ3_15010</name>
</gene>
<feature type="transmembrane region" description="Helical" evidence="5">
    <location>
        <begin position="48"/>
        <end position="69"/>
    </location>
</feature>
<evidence type="ECO:0000256" key="5">
    <source>
        <dbReference type="SAM" id="Phobius"/>
    </source>
</evidence>